<feature type="region of interest" description="Disordered" evidence="1">
    <location>
        <begin position="75"/>
        <end position="99"/>
    </location>
</feature>
<accession>A0A1V4J3J2</accession>
<evidence type="ECO:0000256" key="1">
    <source>
        <dbReference type="SAM" id="MobiDB-lite"/>
    </source>
</evidence>
<gene>
    <name evidence="2" type="ORF">AV530_016769</name>
</gene>
<feature type="compositionally biased region" description="Polar residues" evidence="1">
    <location>
        <begin position="89"/>
        <end position="99"/>
    </location>
</feature>
<dbReference type="AlphaFoldDB" id="A0A1V4J3J2"/>
<evidence type="ECO:0000313" key="3">
    <source>
        <dbReference type="Proteomes" id="UP000190648"/>
    </source>
</evidence>
<feature type="compositionally biased region" description="Basic residues" evidence="1">
    <location>
        <begin position="78"/>
        <end position="88"/>
    </location>
</feature>
<dbReference type="EMBL" id="LSYS01009367">
    <property type="protein sequence ID" value="OPJ66783.1"/>
    <property type="molecule type" value="Genomic_DNA"/>
</dbReference>
<organism evidence="2 3">
    <name type="scientific">Patagioenas fasciata monilis</name>
    <dbReference type="NCBI Taxonomy" id="372326"/>
    <lineage>
        <taxon>Eukaryota</taxon>
        <taxon>Metazoa</taxon>
        <taxon>Chordata</taxon>
        <taxon>Craniata</taxon>
        <taxon>Vertebrata</taxon>
        <taxon>Euteleostomi</taxon>
        <taxon>Archelosauria</taxon>
        <taxon>Archosauria</taxon>
        <taxon>Dinosauria</taxon>
        <taxon>Saurischia</taxon>
        <taxon>Theropoda</taxon>
        <taxon>Coelurosauria</taxon>
        <taxon>Aves</taxon>
        <taxon>Neognathae</taxon>
        <taxon>Neoaves</taxon>
        <taxon>Columbimorphae</taxon>
        <taxon>Columbiformes</taxon>
        <taxon>Columbidae</taxon>
        <taxon>Patagioenas</taxon>
    </lineage>
</organism>
<dbReference type="Proteomes" id="UP000190648">
    <property type="component" value="Unassembled WGS sequence"/>
</dbReference>
<comment type="caution">
    <text evidence="2">The sequence shown here is derived from an EMBL/GenBank/DDBJ whole genome shotgun (WGS) entry which is preliminary data.</text>
</comment>
<keyword evidence="3" id="KW-1185">Reference proteome</keyword>
<reference evidence="2 3" key="1">
    <citation type="submission" date="2016-02" db="EMBL/GenBank/DDBJ databases">
        <title>Band-tailed pigeon sequencing and assembly.</title>
        <authorList>
            <person name="Soares A.E."/>
            <person name="Novak B.J."/>
            <person name="Rice E.S."/>
            <person name="O'Connell B."/>
            <person name="Chang D."/>
            <person name="Weber S."/>
            <person name="Shapiro B."/>
        </authorList>
    </citation>
    <scope>NUCLEOTIDE SEQUENCE [LARGE SCALE GENOMIC DNA]</scope>
    <source>
        <strain evidence="2">BTP2013</strain>
        <tissue evidence="2">Blood</tissue>
    </source>
</reference>
<proteinExistence type="predicted"/>
<sequence length="99" mass="11840">MTDLSVWFSLEHKKNDYIPTAVFKVLESESGIGNELQFSDPLWPEQWELMIKIQDNELKYTRSNSLQKRRRDVNFHAHANRRNRKKHNLPSSLNWCKKA</sequence>
<name>A0A1V4J3J2_PATFA</name>
<protein>
    <submittedName>
        <fullName evidence="2">Uncharacterized protein</fullName>
    </submittedName>
</protein>
<evidence type="ECO:0000313" key="2">
    <source>
        <dbReference type="EMBL" id="OPJ66783.1"/>
    </source>
</evidence>